<dbReference type="GeneID" id="20211781"/>
<dbReference type="AlphaFoldDB" id="T1FSI4"/>
<dbReference type="EC" id="2.3.2.27" evidence="9"/>
<dbReference type="InParanoid" id="T1FSI4"/>
<dbReference type="HOGENOM" id="CLU_500867_0_0_1"/>
<dbReference type="GO" id="GO:0008270">
    <property type="term" value="F:zinc ion binding"/>
    <property type="evidence" value="ECO:0007669"/>
    <property type="project" value="UniProtKB-KW"/>
</dbReference>
<dbReference type="CDD" id="cd09633">
    <property type="entry name" value="Deltex_C"/>
    <property type="match status" value="1"/>
</dbReference>
<feature type="region of interest" description="Disordered" evidence="10">
    <location>
        <begin position="1"/>
        <end position="33"/>
    </location>
</feature>
<dbReference type="EnsemblMetazoa" id="HelroT191022">
    <property type="protein sequence ID" value="HelroP191022"/>
    <property type="gene ID" value="HelroG191022"/>
</dbReference>
<evidence type="ECO:0000256" key="6">
    <source>
        <dbReference type="ARBA" id="ARBA00022771"/>
    </source>
</evidence>
<keyword evidence="9" id="KW-0963">Cytoplasm</keyword>
<evidence type="ECO:0000256" key="9">
    <source>
        <dbReference type="RuleBase" id="RU367105"/>
    </source>
</evidence>
<proteinExistence type="inferred from homology"/>
<dbReference type="Pfam" id="PF18102">
    <property type="entry name" value="DTC"/>
    <property type="match status" value="1"/>
</dbReference>
<comment type="pathway">
    <text evidence="2 9">Protein modification; protein ubiquitination.</text>
</comment>
<dbReference type="CTD" id="20211781"/>
<dbReference type="InterPro" id="IPR001841">
    <property type="entry name" value="Znf_RING"/>
</dbReference>
<dbReference type="GO" id="GO:0016567">
    <property type="term" value="P:protein ubiquitination"/>
    <property type="evidence" value="ECO:0000318"/>
    <property type="project" value="GO_Central"/>
</dbReference>
<keyword evidence="6 8" id="KW-0863">Zinc-finger</keyword>
<evidence type="ECO:0000256" key="4">
    <source>
        <dbReference type="ARBA" id="ARBA00022679"/>
    </source>
</evidence>
<dbReference type="PANTHER" id="PTHR12622">
    <property type="entry name" value="DELTEX-RELATED"/>
    <property type="match status" value="1"/>
</dbReference>
<evidence type="ECO:0000256" key="1">
    <source>
        <dbReference type="ARBA" id="ARBA00000900"/>
    </source>
</evidence>
<dbReference type="KEGG" id="hro:HELRODRAFT_191022"/>
<evidence type="ECO:0000313" key="12">
    <source>
        <dbReference type="EMBL" id="ESO07728.1"/>
    </source>
</evidence>
<dbReference type="FunFam" id="3.30.390.130:FF:000001">
    <property type="entry name" value="Probable E3 ubiquitin-protein ligase DTX3"/>
    <property type="match status" value="1"/>
</dbReference>
<comment type="catalytic activity">
    <reaction evidence="1 9">
        <text>S-ubiquitinyl-[E2 ubiquitin-conjugating enzyme]-L-cysteine + [acceptor protein]-L-lysine = [E2 ubiquitin-conjugating enzyme]-L-cysteine + N(6)-ubiquitinyl-[acceptor protein]-L-lysine.</text>
        <dbReference type="EC" id="2.3.2.27"/>
    </reaction>
</comment>
<dbReference type="GO" id="GO:0005737">
    <property type="term" value="C:cytoplasm"/>
    <property type="evidence" value="ECO:0007669"/>
    <property type="project" value="UniProtKB-SubCell"/>
</dbReference>
<dbReference type="Gene3D" id="3.30.40.10">
    <property type="entry name" value="Zinc/RING finger domain, C3HC4 (zinc finger)"/>
    <property type="match status" value="1"/>
</dbReference>
<evidence type="ECO:0000313" key="14">
    <source>
        <dbReference type="Proteomes" id="UP000015101"/>
    </source>
</evidence>
<dbReference type="PROSITE" id="PS50089">
    <property type="entry name" value="ZF_RING_2"/>
    <property type="match status" value="1"/>
</dbReference>
<dbReference type="STRING" id="6412.T1FSI4"/>
<dbReference type="InterPro" id="IPR039396">
    <property type="entry name" value="Deltex_C"/>
</dbReference>
<reference evidence="13" key="3">
    <citation type="submission" date="2015-06" db="UniProtKB">
        <authorList>
            <consortium name="EnsemblMetazoa"/>
        </authorList>
    </citation>
    <scope>IDENTIFICATION</scope>
</reference>
<evidence type="ECO:0000256" key="10">
    <source>
        <dbReference type="SAM" id="MobiDB-lite"/>
    </source>
</evidence>
<dbReference type="UniPathway" id="UPA00143"/>
<dbReference type="SMART" id="SM00184">
    <property type="entry name" value="RING"/>
    <property type="match status" value="1"/>
</dbReference>
<evidence type="ECO:0000256" key="3">
    <source>
        <dbReference type="ARBA" id="ARBA00009413"/>
    </source>
</evidence>
<comment type="subcellular location">
    <subcellularLocation>
        <location evidence="9">Cytoplasm</location>
    </subcellularLocation>
</comment>
<dbReference type="EMBL" id="AMQM01003500">
    <property type="status" value="NOT_ANNOTATED_CDS"/>
    <property type="molecule type" value="Genomic_DNA"/>
</dbReference>
<gene>
    <name evidence="13" type="primary">20211781</name>
    <name evidence="12" type="ORF">HELRODRAFT_191022</name>
</gene>
<evidence type="ECO:0000256" key="7">
    <source>
        <dbReference type="ARBA" id="ARBA00022833"/>
    </source>
</evidence>
<keyword evidence="5 9" id="KW-0479">Metal-binding</keyword>
<accession>T1FSI4</accession>
<dbReference type="RefSeq" id="XP_009014339.1">
    <property type="nucleotide sequence ID" value="XM_009016091.1"/>
</dbReference>
<dbReference type="GO" id="GO:0007219">
    <property type="term" value="P:Notch signaling pathway"/>
    <property type="evidence" value="ECO:0000318"/>
    <property type="project" value="GO_Central"/>
</dbReference>
<evidence type="ECO:0000313" key="13">
    <source>
        <dbReference type="EnsemblMetazoa" id="HelroP191022"/>
    </source>
</evidence>
<organism evidence="13 14">
    <name type="scientific">Helobdella robusta</name>
    <name type="common">Californian leech</name>
    <dbReference type="NCBI Taxonomy" id="6412"/>
    <lineage>
        <taxon>Eukaryota</taxon>
        <taxon>Metazoa</taxon>
        <taxon>Spiralia</taxon>
        <taxon>Lophotrochozoa</taxon>
        <taxon>Annelida</taxon>
        <taxon>Clitellata</taxon>
        <taxon>Hirudinea</taxon>
        <taxon>Rhynchobdellida</taxon>
        <taxon>Glossiphoniidae</taxon>
        <taxon>Helobdella</taxon>
    </lineage>
</organism>
<keyword evidence="7 9" id="KW-0862">Zinc</keyword>
<keyword evidence="14" id="KW-1185">Reference proteome</keyword>
<evidence type="ECO:0000256" key="2">
    <source>
        <dbReference type="ARBA" id="ARBA00004906"/>
    </source>
</evidence>
<dbReference type="InterPro" id="IPR013083">
    <property type="entry name" value="Znf_RING/FYVE/PHD"/>
</dbReference>
<sequence length="544" mass="60486">MTNNNISNNTNVNDSINNNAVTTNNNHFNSNSINNLQTHSSAFNNNNNGCNNLYNSNTNNINNSSNIKTNNTPNRTILSLNVNNLPLICFNKNIAKQSNNNMLTSNNIKNNSNIINDIANVSSNIGNNNSSSNNGSINNIINQNANNCNTLCFPPSLAPIGYISTSSPVVTPISFLFPHQRQLSMFKRANRRLSYMDHVCNSIFNSINRYNNIKKINIVADNISGNTGSNNNNARNVNNINHRNFSSNNNNINNIGLNSNNNFIDSLCNINSINKICSNVNDDNNGTDVNQSVDPNSFEYLLKQDFIFPVKVIPNEVIATTCCICCDSLQNESSYANETQKHHEQQQSWSVVFLDKCRHHFHLLCLKAMYEAGTKHGSLQCPHCKHIYGVKVGNCPAGRMVCVTIPQSLPGYEQYDTLYITYNILSGVQEPGHPNPGKKYSARGFPRCGYLPNNKKGQKVLRLLVKAWNRRLTFTIGTSVTTGESNTVVWNEIHHKTEMLNKHGHGYPDANYLDNVISELAAQGVIDDNADDDDADDDDAFLND</sequence>
<dbReference type="GO" id="GO:0005654">
    <property type="term" value="C:nucleoplasm"/>
    <property type="evidence" value="ECO:0000318"/>
    <property type="project" value="GO_Central"/>
</dbReference>
<dbReference type="GO" id="GO:0061630">
    <property type="term" value="F:ubiquitin protein ligase activity"/>
    <property type="evidence" value="ECO:0000318"/>
    <property type="project" value="GO_Central"/>
</dbReference>
<reference evidence="12 14" key="2">
    <citation type="journal article" date="2013" name="Nature">
        <title>Insights into bilaterian evolution from three spiralian genomes.</title>
        <authorList>
            <person name="Simakov O."/>
            <person name="Marletaz F."/>
            <person name="Cho S.J."/>
            <person name="Edsinger-Gonzales E."/>
            <person name="Havlak P."/>
            <person name="Hellsten U."/>
            <person name="Kuo D.H."/>
            <person name="Larsson T."/>
            <person name="Lv J."/>
            <person name="Arendt D."/>
            <person name="Savage R."/>
            <person name="Osoegawa K."/>
            <person name="de Jong P."/>
            <person name="Grimwood J."/>
            <person name="Chapman J.A."/>
            <person name="Shapiro H."/>
            <person name="Aerts A."/>
            <person name="Otillar R.P."/>
            <person name="Terry A.Y."/>
            <person name="Boore J.L."/>
            <person name="Grigoriev I.V."/>
            <person name="Lindberg D.R."/>
            <person name="Seaver E.C."/>
            <person name="Weisblat D.A."/>
            <person name="Putnam N.H."/>
            <person name="Rokhsar D.S."/>
        </authorList>
    </citation>
    <scope>NUCLEOTIDE SEQUENCE</scope>
</reference>
<evidence type="ECO:0000256" key="8">
    <source>
        <dbReference type="PROSITE-ProRule" id="PRU00175"/>
    </source>
</evidence>
<comment type="similarity">
    <text evidence="3 9">Belongs to the Deltex family.</text>
</comment>
<dbReference type="InterPro" id="IPR039398">
    <property type="entry name" value="Deltex_fam"/>
</dbReference>
<evidence type="ECO:0000256" key="5">
    <source>
        <dbReference type="ARBA" id="ARBA00022723"/>
    </source>
</evidence>
<dbReference type="Proteomes" id="UP000015101">
    <property type="component" value="Unassembled WGS sequence"/>
</dbReference>
<evidence type="ECO:0000259" key="11">
    <source>
        <dbReference type="PROSITE" id="PS50089"/>
    </source>
</evidence>
<dbReference type="Gene3D" id="3.30.390.130">
    <property type="match status" value="1"/>
</dbReference>
<dbReference type="SUPFAM" id="SSF57850">
    <property type="entry name" value="RING/U-box"/>
    <property type="match status" value="1"/>
</dbReference>
<feature type="domain" description="RING-type" evidence="11">
    <location>
        <begin position="322"/>
        <end position="385"/>
    </location>
</feature>
<dbReference type="eggNOG" id="ENOG502QQ9M">
    <property type="taxonomic scope" value="Eukaryota"/>
</dbReference>
<keyword evidence="4 9" id="KW-0808">Transferase</keyword>
<dbReference type="OrthoDB" id="2449614at2759"/>
<dbReference type="InterPro" id="IPR039399">
    <property type="entry name" value="Deltex_C_sf"/>
</dbReference>
<reference evidence="14" key="1">
    <citation type="submission" date="2012-12" db="EMBL/GenBank/DDBJ databases">
        <authorList>
            <person name="Hellsten U."/>
            <person name="Grimwood J."/>
            <person name="Chapman J.A."/>
            <person name="Shapiro H."/>
            <person name="Aerts A."/>
            <person name="Otillar R.P."/>
            <person name="Terry A.Y."/>
            <person name="Boore J.L."/>
            <person name="Simakov O."/>
            <person name="Marletaz F."/>
            <person name="Cho S.-J."/>
            <person name="Edsinger-Gonzales E."/>
            <person name="Havlak P."/>
            <person name="Kuo D.-H."/>
            <person name="Larsson T."/>
            <person name="Lv J."/>
            <person name="Arendt D."/>
            <person name="Savage R."/>
            <person name="Osoegawa K."/>
            <person name="de Jong P."/>
            <person name="Lindberg D.R."/>
            <person name="Seaver E.C."/>
            <person name="Weisblat D.A."/>
            <person name="Putnam N.H."/>
            <person name="Grigoriev I.V."/>
            <person name="Rokhsar D.S."/>
        </authorList>
    </citation>
    <scope>NUCLEOTIDE SEQUENCE</scope>
</reference>
<dbReference type="EMBL" id="KB096183">
    <property type="protein sequence ID" value="ESO07728.1"/>
    <property type="molecule type" value="Genomic_DNA"/>
</dbReference>
<protein>
    <recommendedName>
        <fullName evidence="9">E3 ubiquitin-protein ligase</fullName>
        <ecNumber evidence="9">2.3.2.27</ecNumber>
    </recommendedName>
</protein>
<name>T1FSI4_HELRO</name>